<gene>
    <name evidence="1" type="ORF">PBY51_021887</name>
</gene>
<dbReference type="EMBL" id="JAUZQC010000014">
    <property type="protein sequence ID" value="KAK5860408.1"/>
    <property type="molecule type" value="Genomic_DNA"/>
</dbReference>
<evidence type="ECO:0000313" key="1">
    <source>
        <dbReference type="EMBL" id="KAK5860408.1"/>
    </source>
</evidence>
<proteinExistence type="predicted"/>
<name>A0AAN8AML0_ELEMC</name>
<dbReference type="Proteomes" id="UP001346869">
    <property type="component" value="Unassembled WGS sequence"/>
</dbReference>
<protein>
    <submittedName>
        <fullName evidence="1">Uncharacterized protein</fullName>
    </submittedName>
</protein>
<reference evidence="1 2" key="1">
    <citation type="journal article" date="2023" name="Genes (Basel)">
        <title>Chromosome-Level Genome Assembly and Circadian Gene Repertoire of the Patagonia Blennie Eleginops maclovinus-The Closest Ancestral Proxy of Antarctic Cryonotothenioids.</title>
        <authorList>
            <person name="Cheng C.C."/>
            <person name="Rivera-Colon A.G."/>
            <person name="Minhas B.F."/>
            <person name="Wilson L."/>
            <person name="Rayamajhi N."/>
            <person name="Vargas-Chacoff L."/>
            <person name="Catchen J.M."/>
        </authorList>
    </citation>
    <scope>NUCLEOTIDE SEQUENCE [LARGE SCALE GENOMIC DNA]</scope>
    <source>
        <strain evidence="1">JMC-PN-2008</strain>
    </source>
</reference>
<dbReference type="AlphaFoldDB" id="A0AAN8AML0"/>
<reference evidence="1 2" key="2">
    <citation type="journal article" date="2023" name="Mol. Biol. Evol.">
        <title>Genomics of Secondarily Temperate Adaptation in the Only Non-Antarctic Icefish.</title>
        <authorList>
            <person name="Rivera-Colon A.G."/>
            <person name="Rayamajhi N."/>
            <person name="Minhas B.F."/>
            <person name="Madrigal G."/>
            <person name="Bilyk K.T."/>
            <person name="Yoon V."/>
            <person name="Hune M."/>
            <person name="Gregory S."/>
            <person name="Cheng C.H.C."/>
            <person name="Catchen J.M."/>
        </authorList>
    </citation>
    <scope>NUCLEOTIDE SEQUENCE [LARGE SCALE GENOMIC DNA]</scope>
    <source>
        <strain evidence="1">JMC-PN-2008</strain>
    </source>
</reference>
<keyword evidence="2" id="KW-1185">Reference proteome</keyword>
<comment type="caution">
    <text evidence="1">The sequence shown here is derived from an EMBL/GenBank/DDBJ whole genome shotgun (WGS) entry which is preliminary data.</text>
</comment>
<sequence length="95" mass="10097">MAKPPRLLGSVLADSMDPVASGIIGIMNHGSPLEDRPMDVFQLIFISHLPAETSVTGVLGTVPWQLVSGSQQVLLEDKQDASRAQGMNTAEKSPN</sequence>
<organism evidence="1 2">
    <name type="scientific">Eleginops maclovinus</name>
    <name type="common">Patagonian blennie</name>
    <name type="synonym">Eleginus maclovinus</name>
    <dbReference type="NCBI Taxonomy" id="56733"/>
    <lineage>
        <taxon>Eukaryota</taxon>
        <taxon>Metazoa</taxon>
        <taxon>Chordata</taxon>
        <taxon>Craniata</taxon>
        <taxon>Vertebrata</taxon>
        <taxon>Euteleostomi</taxon>
        <taxon>Actinopterygii</taxon>
        <taxon>Neopterygii</taxon>
        <taxon>Teleostei</taxon>
        <taxon>Neoteleostei</taxon>
        <taxon>Acanthomorphata</taxon>
        <taxon>Eupercaria</taxon>
        <taxon>Perciformes</taxon>
        <taxon>Notothenioidei</taxon>
        <taxon>Eleginopidae</taxon>
        <taxon>Eleginops</taxon>
    </lineage>
</organism>
<evidence type="ECO:0000313" key="2">
    <source>
        <dbReference type="Proteomes" id="UP001346869"/>
    </source>
</evidence>
<accession>A0AAN8AML0</accession>